<dbReference type="EC" id="3.1.3.18" evidence="4"/>
<dbReference type="InterPro" id="IPR036412">
    <property type="entry name" value="HAD-like_sf"/>
</dbReference>
<evidence type="ECO:0000256" key="1">
    <source>
        <dbReference type="ARBA" id="ARBA00000830"/>
    </source>
</evidence>
<reference evidence="5 6" key="1">
    <citation type="journal article" name="Front. Microbiol.">
        <title>Sugar Metabolism of the First Thermophilic Planctomycete Thermogutta terrifontis: Comparative Genomic and Transcriptomic Approaches.</title>
        <authorList>
            <person name="Elcheninov A.G."/>
            <person name="Menzel P."/>
            <person name="Gudbergsdottir S.R."/>
            <person name="Slesarev A.I."/>
            <person name="Kadnikov V.V."/>
            <person name="Krogh A."/>
            <person name="Bonch-Osmolovskaya E.A."/>
            <person name="Peng X."/>
            <person name="Kublanov I.V."/>
        </authorList>
    </citation>
    <scope>NUCLEOTIDE SEQUENCE [LARGE SCALE GENOMIC DNA]</scope>
    <source>
        <strain evidence="5 6">R1</strain>
    </source>
</reference>
<dbReference type="SUPFAM" id="SSF56784">
    <property type="entry name" value="HAD-like"/>
    <property type="match status" value="1"/>
</dbReference>
<dbReference type="KEGG" id="ttf:THTE_2810"/>
<evidence type="ECO:0000256" key="2">
    <source>
        <dbReference type="ARBA" id="ARBA00004818"/>
    </source>
</evidence>
<dbReference type="Gene3D" id="3.40.50.1000">
    <property type="entry name" value="HAD superfamily/HAD-like"/>
    <property type="match status" value="1"/>
</dbReference>
<dbReference type="InterPro" id="IPR023214">
    <property type="entry name" value="HAD_sf"/>
</dbReference>
<dbReference type="Proteomes" id="UP000215086">
    <property type="component" value="Chromosome"/>
</dbReference>
<organism evidence="5 6">
    <name type="scientific">Thermogutta terrifontis</name>
    <dbReference type="NCBI Taxonomy" id="1331910"/>
    <lineage>
        <taxon>Bacteria</taxon>
        <taxon>Pseudomonadati</taxon>
        <taxon>Planctomycetota</taxon>
        <taxon>Planctomycetia</taxon>
        <taxon>Pirellulales</taxon>
        <taxon>Thermoguttaceae</taxon>
        <taxon>Thermogutta</taxon>
    </lineage>
</organism>
<keyword evidence="6" id="KW-1185">Reference proteome</keyword>
<protein>
    <recommendedName>
        <fullName evidence="4">phosphoglycolate phosphatase</fullName>
        <ecNumber evidence="4">3.1.3.18</ecNumber>
    </recommendedName>
</protein>
<evidence type="ECO:0000313" key="5">
    <source>
        <dbReference type="EMBL" id="ASV75412.1"/>
    </source>
</evidence>
<dbReference type="PANTHER" id="PTHR43434">
    <property type="entry name" value="PHOSPHOGLYCOLATE PHOSPHATASE"/>
    <property type="match status" value="1"/>
</dbReference>
<evidence type="ECO:0000256" key="3">
    <source>
        <dbReference type="ARBA" id="ARBA00006171"/>
    </source>
</evidence>
<dbReference type="RefSeq" id="WP_095415479.1">
    <property type="nucleotide sequence ID" value="NZ_CP018477.1"/>
</dbReference>
<dbReference type="OrthoDB" id="9781311at2"/>
<dbReference type="EMBL" id="CP018477">
    <property type="protein sequence ID" value="ASV75412.1"/>
    <property type="molecule type" value="Genomic_DNA"/>
</dbReference>
<dbReference type="SFLD" id="SFLDS00003">
    <property type="entry name" value="Haloacid_Dehalogenase"/>
    <property type="match status" value="1"/>
</dbReference>
<dbReference type="GO" id="GO:0008967">
    <property type="term" value="F:phosphoglycolate phosphatase activity"/>
    <property type="evidence" value="ECO:0007669"/>
    <property type="project" value="UniProtKB-EC"/>
</dbReference>
<evidence type="ECO:0000256" key="4">
    <source>
        <dbReference type="ARBA" id="ARBA00013078"/>
    </source>
</evidence>
<comment type="pathway">
    <text evidence="2">Organic acid metabolism; glycolate biosynthesis; glycolate from 2-phosphoglycolate: step 1/1.</text>
</comment>
<dbReference type="GO" id="GO:0006281">
    <property type="term" value="P:DNA repair"/>
    <property type="evidence" value="ECO:0007669"/>
    <property type="project" value="TreeGrafter"/>
</dbReference>
<comment type="similarity">
    <text evidence="3">Belongs to the HAD-like hydrolase superfamily. CbbY/CbbZ/Gph/YieH family.</text>
</comment>
<proteinExistence type="inferred from homology"/>
<sequence length="304" mass="34571">MDEHTHTYEEADYRPAVAPPPQSIFIPGTQIEIIRPIDSPGIYRHALFDFDGTLSLIREGWPDVMIPMMVEILLATGTTETPQELEELVRNFVTELTGKQTIYQMIRLAEEVARRGGRPLDPAEYKRIYHERLMARIEHRREGLRSGRIRPEDMLVPGAIELLEELCRRRVKLYLASGTDEVYVQEEARLLGLDKYFGPHIYGAIDDYRRFSKAMVIEQILTSNQITGRELLGFGDGYVEIQNVKEVGGTAVAVASDEAHKSGKPDPWKRQRLIGVGADVVIPDYREWRALIGYLWGVIQIPAG</sequence>
<name>A0A286RHJ8_9BACT</name>
<dbReference type="Pfam" id="PF00702">
    <property type="entry name" value="Hydrolase"/>
    <property type="match status" value="1"/>
</dbReference>
<dbReference type="AlphaFoldDB" id="A0A286RHJ8"/>
<dbReference type="InterPro" id="IPR050155">
    <property type="entry name" value="HAD-like_hydrolase_sf"/>
</dbReference>
<evidence type="ECO:0000313" key="6">
    <source>
        <dbReference type="Proteomes" id="UP000215086"/>
    </source>
</evidence>
<dbReference type="PANTHER" id="PTHR43434:SF1">
    <property type="entry name" value="PHOSPHOGLYCOLATE PHOSPHATASE"/>
    <property type="match status" value="1"/>
</dbReference>
<accession>A0A286RHJ8</accession>
<dbReference type="SFLD" id="SFLDG01129">
    <property type="entry name" value="C1.5:_HAD__Beta-PGM__Phosphata"/>
    <property type="match status" value="1"/>
</dbReference>
<gene>
    <name evidence="5" type="ORF">THTE_2810</name>
</gene>
<comment type="catalytic activity">
    <reaction evidence="1">
        <text>2-phosphoglycolate + H2O = glycolate + phosphate</text>
        <dbReference type="Rhea" id="RHEA:14369"/>
        <dbReference type="ChEBI" id="CHEBI:15377"/>
        <dbReference type="ChEBI" id="CHEBI:29805"/>
        <dbReference type="ChEBI" id="CHEBI:43474"/>
        <dbReference type="ChEBI" id="CHEBI:58033"/>
        <dbReference type="EC" id="3.1.3.18"/>
    </reaction>
</comment>